<dbReference type="AlphaFoldDB" id="R2TBA1"/>
<dbReference type="RefSeq" id="WP_010755192.1">
    <property type="nucleotide sequence ID" value="NZ_ASWD01000002.1"/>
</dbReference>
<keyword evidence="4" id="KW-1185">Reference proteome</keyword>
<dbReference type="Pfam" id="PF13561">
    <property type="entry name" value="adh_short_C2"/>
    <property type="match status" value="1"/>
</dbReference>
<proteinExistence type="inferred from homology"/>
<organism evidence="3 4">
    <name type="scientific">Enterococcus pallens ATCC BAA-351</name>
    <dbReference type="NCBI Taxonomy" id="1158607"/>
    <lineage>
        <taxon>Bacteria</taxon>
        <taxon>Bacillati</taxon>
        <taxon>Bacillota</taxon>
        <taxon>Bacilli</taxon>
        <taxon>Lactobacillales</taxon>
        <taxon>Enterococcaceae</taxon>
        <taxon>Enterococcus</taxon>
    </lineage>
</organism>
<evidence type="ECO:0000313" key="3">
    <source>
        <dbReference type="EMBL" id="EOH97459.1"/>
    </source>
</evidence>
<reference evidence="3 4" key="1">
    <citation type="submission" date="2013-02" db="EMBL/GenBank/DDBJ databases">
        <title>The Genome Sequence of Enterococcus pallens BAA-351.</title>
        <authorList>
            <consortium name="The Broad Institute Genome Sequencing Platform"/>
            <consortium name="The Broad Institute Genome Sequencing Center for Infectious Disease"/>
            <person name="Earl A.M."/>
            <person name="Gilmore M.S."/>
            <person name="Lebreton F."/>
            <person name="Walker B."/>
            <person name="Young S.K."/>
            <person name="Zeng Q."/>
            <person name="Gargeya S."/>
            <person name="Fitzgerald M."/>
            <person name="Haas B."/>
            <person name="Abouelleil A."/>
            <person name="Alvarado L."/>
            <person name="Arachchi H.M."/>
            <person name="Berlin A.M."/>
            <person name="Chapman S.B."/>
            <person name="Dewar J."/>
            <person name="Goldberg J."/>
            <person name="Griggs A."/>
            <person name="Gujja S."/>
            <person name="Hansen M."/>
            <person name="Howarth C."/>
            <person name="Imamovic A."/>
            <person name="Larimer J."/>
            <person name="McCowan C."/>
            <person name="Murphy C."/>
            <person name="Neiman D."/>
            <person name="Pearson M."/>
            <person name="Priest M."/>
            <person name="Roberts A."/>
            <person name="Saif S."/>
            <person name="Shea T."/>
            <person name="Sisk P."/>
            <person name="Sykes S."/>
            <person name="Wortman J."/>
            <person name="Nusbaum C."/>
            <person name="Birren B."/>
        </authorList>
    </citation>
    <scope>NUCLEOTIDE SEQUENCE [LARGE SCALE GENOMIC DNA]</scope>
    <source>
        <strain evidence="3 4">ATCC BAA-351</strain>
    </source>
</reference>
<dbReference type="PANTHER" id="PTHR24321:SF12">
    <property type="entry name" value="SHORT-CHAIN DEHYDROGENASE_REDUCTASE FAMILY, PUTATIVE (AFU_ORTHOLOGUE AFUA_5G14340)-RELATED"/>
    <property type="match status" value="1"/>
</dbReference>
<comment type="caution">
    <text evidence="3">The sequence shown here is derived from an EMBL/GenBank/DDBJ whole genome shotgun (WGS) entry which is preliminary data.</text>
</comment>
<keyword evidence="2" id="KW-0560">Oxidoreductase</keyword>
<dbReference type="PROSITE" id="PS00061">
    <property type="entry name" value="ADH_SHORT"/>
    <property type="match status" value="1"/>
</dbReference>
<protein>
    <submittedName>
        <fullName evidence="3">Uncharacterized protein</fullName>
    </submittedName>
</protein>
<sequence length="255" mass="27735">MFEQQVVLINGACGGIGRVCAQKFYEAGAKLILTDISLPALEEMKEANAYSDERCICQAADITKESEVIQVVNRGVEHFNKLNHLVNCGGIDGKQAYITDMEEYDFDVMMNTNVKGTFFFIKHAIKEMLKDKQGTIVNISSIAGLSASRRKPLYSAAKHAVNGLTKSVALEYVNEGIRVNSICPGSVDTAMIRAMEEKAQPENPAAAHADFVSGIPLKRYAKPDEIADLVLFLSSNKSSYIVGCCCRIDGGIAAK</sequence>
<dbReference type="PRINTS" id="PR00080">
    <property type="entry name" value="SDRFAMILY"/>
</dbReference>
<accession>R2TBA1</accession>
<dbReference type="InterPro" id="IPR020904">
    <property type="entry name" value="Sc_DH/Rdtase_CS"/>
</dbReference>
<evidence type="ECO:0000256" key="1">
    <source>
        <dbReference type="ARBA" id="ARBA00006484"/>
    </source>
</evidence>
<dbReference type="PANTHER" id="PTHR24321">
    <property type="entry name" value="DEHYDROGENASES, SHORT CHAIN"/>
    <property type="match status" value="1"/>
</dbReference>
<dbReference type="Proteomes" id="UP000013782">
    <property type="component" value="Unassembled WGS sequence"/>
</dbReference>
<dbReference type="PRINTS" id="PR00081">
    <property type="entry name" value="GDHRDH"/>
</dbReference>
<comment type="similarity">
    <text evidence="1">Belongs to the short-chain dehydrogenases/reductases (SDR) family.</text>
</comment>
<dbReference type="EMBL" id="AJAQ01000001">
    <property type="protein sequence ID" value="EOH97459.1"/>
    <property type="molecule type" value="Genomic_DNA"/>
</dbReference>
<name>R2TBA1_9ENTE</name>
<dbReference type="eggNOG" id="COG1028">
    <property type="taxonomic scope" value="Bacteria"/>
</dbReference>
<dbReference type="Gene3D" id="3.40.50.720">
    <property type="entry name" value="NAD(P)-binding Rossmann-like Domain"/>
    <property type="match status" value="1"/>
</dbReference>
<dbReference type="InterPro" id="IPR036291">
    <property type="entry name" value="NAD(P)-bd_dom_sf"/>
</dbReference>
<evidence type="ECO:0000313" key="4">
    <source>
        <dbReference type="Proteomes" id="UP000013782"/>
    </source>
</evidence>
<dbReference type="InterPro" id="IPR002347">
    <property type="entry name" value="SDR_fam"/>
</dbReference>
<dbReference type="GO" id="GO:0016491">
    <property type="term" value="F:oxidoreductase activity"/>
    <property type="evidence" value="ECO:0007669"/>
    <property type="project" value="UniProtKB-KW"/>
</dbReference>
<dbReference type="FunFam" id="3.40.50.720:FF:000084">
    <property type="entry name" value="Short-chain dehydrogenase reductase"/>
    <property type="match status" value="1"/>
</dbReference>
<dbReference type="PATRIC" id="fig|1158607.3.peg.127"/>
<dbReference type="STRING" id="160454.RV10_GL004410"/>
<dbReference type="CDD" id="cd05233">
    <property type="entry name" value="SDR_c"/>
    <property type="match status" value="1"/>
</dbReference>
<dbReference type="HOGENOM" id="CLU_010194_1_0_9"/>
<dbReference type="GO" id="GO:0008206">
    <property type="term" value="P:bile acid metabolic process"/>
    <property type="evidence" value="ECO:0007669"/>
    <property type="project" value="UniProtKB-ARBA"/>
</dbReference>
<evidence type="ECO:0000256" key="2">
    <source>
        <dbReference type="ARBA" id="ARBA00023002"/>
    </source>
</evidence>
<gene>
    <name evidence="3" type="ORF">UAU_00127</name>
</gene>
<dbReference type="OrthoDB" id="9803333at2"/>
<dbReference type="SUPFAM" id="SSF51735">
    <property type="entry name" value="NAD(P)-binding Rossmann-fold domains"/>
    <property type="match status" value="1"/>
</dbReference>